<reference evidence="1 2" key="1">
    <citation type="submission" date="2023-06" db="EMBL/GenBank/DDBJ databases">
        <title>SYSU T0a273.</title>
        <authorList>
            <person name="Gao L."/>
            <person name="Fang B.-Z."/>
            <person name="Li W.-J."/>
        </authorList>
    </citation>
    <scope>NUCLEOTIDE SEQUENCE [LARGE SCALE GENOMIC DNA]</scope>
    <source>
        <strain evidence="1 2">SYSU T0a273</strain>
    </source>
</reference>
<evidence type="ECO:0000313" key="2">
    <source>
        <dbReference type="Proteomes" id="UP001172756"/>
    </source>
</evidence>
<evidence type="ECO:0008006" key="3">
    <source>
        <dbReference type="Google" id="ProtNLM"/>
    </source>
</evidence>
<evidence type="ECO:0000313" key="1">
    <source>
        <dbReference type="EMBL" id="MDN4483903.1"/>
    </source>
</evidence>
<proteinExistence type="predicted"/>
<dbReference type="Proteomes" id="UP001172756">
    <property type="component" value="Unassembled WGS sequence"/>
</dbReference>
<dbReference type="RefSeq" id="WP_301160627.1">
    <property type="nucleotide sequence ID" value="NZ_JAUHQB010000007.1"/>
</dbReference>
<organism evidence="1 2">
    <name type="scientific">Demequina lignilytica</name>
    <dbReference type="NCBI Taxonomy" id="3051663"/>
    <lineage>
        <taxon>Bacteria</taxon>
        <taxon>Bacillati</taxon>
        <taxon>Actinomycetota</taxon>
        <taxon>Actinomycetes</taxon>
        <taxon>Micrococcales</taxon>
        <taxon>Demequinaceae</taxon>
        <taxon>Demequina</taxon>
    </lineage>
</organism>
<accession>A0AB35MJP8</accession>
<comment type="caution">
    <text evidence="1">The sequence shown here is derived from an EMBL/GenBank/DDBJ whole genome shotgun (WGS) entry which is preliminary data.</text>
</comment>
<protein>
    <recommendedName>
        <fullName evidence="3">Thioredoxin family protein</fullName>
    </recommendedName>
</protein>
<name>A0AB35MJP8_9MICO</name>
<dbReference type="EMBL" id="JAUHQB010000007">
    <property type="protein sequence ID" value="MDN4483903.1"/>
    <property type="molecule type" value="Genomic_DNA"/>
</dbReference>
<sequence>MKVELLHIAGCPGHERAASRLRAALDSLGLAATGIEEVRVDAGSIPAGFAGSPTVLIDGEDLFPGTLPLAHLACRVYRTGAGPSNSPSSAQIMAALTSR</sequence>
<gene>
    <name evidence="1" type="ORF">QQ002_10175</name>
</gene>
<dbReference type="AlphaFoldDB" id="A0AB35MJP8"/>